<evidence type="ECO:0000256" key="1">
    <source>
        <dbReference type="SAM" id="MobiDB-lite"/>
    </source>
</evidence>
<evidence type="ECO:0000313" key="2">
    <source>
        <dbReference type="EMBL" id="GED23898.1"/>
    </source>
</evidence>
<evidence type="ECO:0000313" key="3">
    <source>
        <dbReference type="Proteomes" id="UP000319812"/>
    </source>
</evidence>
<feature type="compositionally biased region" description="Basic and acidic residues" evidence="1">
    <location>
        <begin position="1"/>
        <end position="14"/>
    </location>
</feature>
<proteinExistence type="predicted"/>
<gene>
    <name evidence="2" type="ORF">HHA01_28750</name>
</gene>
<sequence>MTTQAKEQDSHRPGDPPYEGVHTFHNARRRLHRRRRDGEIGWFKVSMWYAWHILDLWTIPFHLAEWEIRAIQKAERKTLPASLEEWSQPLPREQWAQPSAELERLSAEVRRRQQEQPTRPITAIFAEVYAEETTLSA</sequence>
<comment type="caution">
    <text evidence="2">The sequence shown here is derived from an EMBL/GenBank/DDBJ whole genome shotgun (WGS) entry which is preliminary data.</text>
</comment>
<keyword evidence="3" id="KW-1185">Reference proteome</keyword>
<protein>
    <submittedName>
        <fullName evidence="2">Uncharacterized protein</fullName>
    </submittedName>
</protein>
<reference evidence="2 3" key="1">
    <citation type="submission" date="2019-06" db="EMBL/GenBank/DDBJ databases">
        <title>Whole genome shotgun sequence of Halomonas halmophila NBRC 15537.</title>
        <authorList>
            <person name="Hosoyama A."/>
            <person name="Uohara A."/>
            <person name="Ohji S."/>
            <person name="Ichikawa N."/>
        </authorList>
    </citation>
    <scope>NUCLEOTIDE SEQUENCE [LARGE SCALE GENOMIC DNA]</scope>
    <source>
        <strain evidence="2 3">NBRC 15537</strain>
    </source>
</reference>
<dbReference type="AlphaFoldDB" id="A0A4Y4F9X9"/>
<organism evidence="2 3">
    <name type="scientific">Halomonas halmophila</name>
    <dbReference type="NCBI Taxonomy" id="252"/>
    <lineage>
        <taxon>Bacteria</taxon>
        <taxon>Pseudomonadati</taxon>
        <taxon>Pseudomonadota</taxon>
        <taxon>Gammaproteobacteria</taxon>
        <taxon>Oceanospirillales</taxon>
        <taxon>Halomonadaceae</taxon>
        <taxon>Halomonas</taxon>
    </lineage>
</organism>
<feature type="region of interest" description="Disordered" evidence="1">
    <location>
        <begin position="1"/>
        <end position="22"/>
    </location>
</feature>
<dbReference type="Proteomes" id="UP000319812">
    <property type="component" value="Unassembled WGS sequence"/>
</dbReference>
<name>A0A4Y4F9X9_9GAMM</name>
<accession>A0A4Y4F9X9</accession>
<dbReference type="RefSeq" id="WP_174787743.1">
    <property type="nucleotide sequence ID" value="NZ_BJOC01000082.1"/>
</dbReference>
<dbReference type="EMBL" id="BJOC01000082">
    <property type="protein sequence ID" value="GED23898.1"/>
    <property type="molecule type" value="Genomic_DNA"/>
</dbReference>